<dbReference type="EMBL" id="MWAK01000025">
    <property type="protein sequence ID" value="OPZ93424.1"/>
    <property type="molecule type" value="Genomic_DNA"/>
</dbReference>
<dbReference type="InterPro" id="IPR036894">
    <property type="entry name" value="YbaB-like_sf"/>
</dbReference>
<evidence type="ECO:0008006" key="2">
    <source>
        <dbReference type="Google" id="ProtNLM"/>
    </source>
</evidence>
<dbReference type="Gene3D" id="3.30.1310.10">
    <property type="entry name" value="Nucleoid-associated protein YbaB-like domain"/>
    <property type="match status" value="1"/>
</dbReference>
<evidence type="ECO:0000313" key="1">
    <source>
        <dbReference type="EMBL" id="OPZ93424.1"/>
    </source>
</evidence>
<proteinExistence type="predicted"/>
<dbReference type="SUPFAM" id="SSF82607">
    <property type="entry name" value="YbaB-like"/>
    <property type="match status" value="1"/>
</dbReference>
<organism evidence="1">
    <name type="scientific">candidate division TA06 bacterium ADurb.Bin417</name>
    <dbReference type="NCBI Taxonomy" id="1852828"/>
    <lineage>
        <taxon>Bacteria</taxon>
        <taxon>Bacteria division TA06</taxon>
    </lineage>
</organism>
<comment type="caution">
    <text evidence="1">The sequence shown here is derived from an EMBL/GenBank/DDBJ whole genome shotgun (WGS) entry which is preliminary data.</text>
</comment>
<dbReference type="Pfam" id="PF02575">
    <property type="entry name" value="YbaB_DNA_bd"/>
    <property type="match status" value="1"/>
</dbReference>
<dbReference type="AlphaFoldDB" id="A0A1V5MJL6"/>
<dbReference type="InterPro" id="IPR004401">
    <property type="entry name" value="YbaB/EbfC"/>
</dbReference>
<name>A0A1V5MJL6_UNCT6</name>
<reference evidence="1" key="1">
    <citation type="submission" date="2017-02" db="EMBL/GenBank/DDBJ databases">
        <title>Delving into the versatile metabolic prowess of the omnipresent phylum Bacteroidetes.</title>
        <authorList>
            <person name="Nobu M.K."/>
            <person name="Mei R."/>
            <person name="Narihiro T."/>
            <person name="Kuroda K."/>
            <person name="Liu W.-T."/>
        </authorList>
    </citation>
    <scope>NUCLEOTIDE SEQUENCE</scope>
    <source>
        <strain evidence="1">ADurb.Bin417</strain>
    </source>
</reference>
<accession>A0A1V5MJL6</accession>
<protein>
    <recommendedName>
        <fullName evidence="2">Nucleoid-associated protein</fullName>
    </recommendedName>
</protein>
<dbReference type="Proteomes" id="UP000485484">
    <property type="component" value="Unassembled WGS sequence"/>
</dbReference>
<dbReference type="GO" id="GO:0003677">
    <property type="term" value="F:DNA binding"/>
    <property type="evidence" value="ECO:0007669"/>
    <property type="project" value="InterPro"/>
</dbReference>
<gene>
    <name evidence="1" type="ORF">BWY73_00336</name>
</gene>
<dbReference type="PIRSF" id="PIRSF004555">
    <property type="entry name" value="UCP004555"/>
    <property type="match status" value="1"/>
</dbReference>
<sequence length="103" mass="11429">MANFMQNLKELNQLRQTAKVIEKKLREQKREFSSRDGRIKGVINGKLEILSLEVAPELLTAEGKAALERLLMSTINNAVSDMQSQVSKVVSSQMGINLPGLGF</sequence>